<gene>
    <name evidence="1" type="ORF">JI723_13155</name>
</gene>
<dbReference type="EMBL" id="CP067099">
    <property type="protein sequence ID" value="QQO61224.1"/>
    <property type="molecule type" value="Genomic_DNA"/>
</dbReference>
<dbReference type="Proteomes" id="UP000596157">
    <property type="component" value="Chromosome"/>
</dbReference>
<reference evidence="2" key="1">
    <citation type="submission" date="2021-01" db="EMBL/GenBank/DDBJ databases">
        <title>Providencia vermicola LLDRA6, a soil-borne Mn(II)-oxidizing bacterium, exploits a strategy of superoxide production coupled to hydrogen peroxide consumption to generate Mn oxides, as revealed by transcriptional up-regulation of genes for phenylacetic acid catabolism.</title>
        <authorList>
            <person name="Chen S."/>
            <person name="Ding Z."/>
            <person name="Chen J."/>
            <person name="Luo J."/>
            <person name="Ruan X."/>
            <person name="Li Z."/>
            <person name="Liao F."/>
            <person name="He J."/>
            <person name="Li D."/>
        </authorList>
    </citation>
    <scope>NUCLEOTIDE SEQUENCE [LARGE SCALE GENOMIC DNA]</scope>
    <source>
        <strain evidence="2">LLDRA6</strain>
    </source>
</reference>
<keyword evidence="2" id="KW-1185">Reference proteome</keyword>
<dbReference type="RefSeq" id="WP_272580862.1">
    <property type="nucleotide sequence ID" value="NZ_CP067099.1"/>
</dbReference>
<dbReference type="Gene3D" id="1.10.4120.20">
    <property type="match status" value="1"/>
</dbReference>
<evidence type="ECO:0000313" key="1">
    <source>
        <dbReference type="EMBL" id="QQO61224.1"/>
    </source>
</evidence>
<sequence>MLNYTSSCHMDRDIFFRKRPDDLTLVVHFSIAPDDNKLHSNITCITNRGDLPLPHYSREKKAVDFNLNKIILFSNEYFLNAIPKSSLTKTLSEANANVSSSQRKYIVPRGIDRNHQIDRMMKQEFNTYIFSVINRIINEENISLSQKKELPINYNEKKFIYYYLSKRYNLGIVINPENLVNPSINSTIKSNKLVYDEIQDLAKSNSSDNNSRMELASNCVSIIGDFLFEHYFPEIPINEIKKSAEKAIRHTLKDRKK</sequence>
<protein>
    <submittedName>
        <fullName evidence="1">Uncharacterized protein</fullName>
    </submittedName>
</protein>
<proteinExistence type="predicted"/>
<evidence type="ECO:0000313" key="2">
    <source>
        <dbReference type="Proteomes" id="UP000596157"/>
    </source>
</evidence>
<name>A0ABX7ABA2_9GAMM</name>
<accession>A0ABX7ABA2</accession>
<dbReference type="GeneID" id="92279680"/>
<organism evidence="1 2">
    <name type="scientific">Providencia manganoxydans</name>
    <dbReference type="NCBI Taxonomy" id="2923283"/>
    <lineage>
        <taxon>Bacteria</taxon>
        <taxon>Pseudomonadati</taxon>
        <taxon>Pseudomonadota</taxon>
        <taxon>Gammaproteobacteria</taxon>
        <taxon>Enterobacterales</taxon>
        <taxon>Morganellaceae</taxon>
        <taxon>Providencia</taxon>
    </lineage>
</organism>